<feature type="compositionally biased region" description="Low complexity" evidence="1">
    <location>
        <begin position="370"/>
        <end position="394"/>
    </location>
</feature>
<dbReference type="EMBL" id="CYRY02017818">
    <property type="protein sequence ID" value="VCW93145.1"/>
    <property type="molecule type" value="Genomic_DNA"/>
</dbReference>
<dbReference type="AlphaFoldDB" id="A0A9X9Q199"/>
<feature type="region of interest" description="Disordered" evidence="1">
    <location>
        <begin position="356"/>
        <end position="394"/>
    </location>
</feature>
<feature type="compositionally biased region" description="Basic residues" evidence="1">
    <location>
        <begin position="1"/>
        <end position="22"/>
    </location>
</feature>
<feature type="non-terminal residue" evidence="2">
    <location>
        <position position="394"/>
    </location>
</feature>
<feature type="region of interest" description="Disordered" evidence="1">
    <location>
        <begin position="1"/>
        <end position="29"/>
    </location>
</feature>
<organism evidence="2 3">
    <name type="scientific">Gulo gulo</name>
    <name type="common">Wolverine</name>
    <name type="synonym">Gluton</name>
    <dbReference type="NCBI Taxonomy" id="48420"/>
    <lineage>
        <taxon>Eukaryota</taxon>
        <taxon>Metazoa</taxon>
        <taxon>Chordata</taxon>
        <taxon>Craniata</taxon>
        <taxon>Vertebrata</taxon>
        <taxon>Euteleostomi</taxon>
        <taxon>Mammalia</taxon>
        <taxon>Eutheria</taxon>
        <taxon>Laurasiatheria</taxon>
        <taxon>Carnivora</taxon>
        <taxon>Caniformia</taxon>
        <taxon>Musteloidea</taxon>
        <taxon>Mustelidae</taxon>
        <taxon>Guloninae</taxon>
        <taxon>Gulo</taxon>
    </lineage>
</organism>
<comment type="caution">
    <text evidence="2">The sequence shown here is derived from an EMBL/GenBank/DDBJ whole genome shotgun (WGS) entry which is preliminary data.</text>
</comment>
<proteinExistence type="predicted"/>
<dbReference type="Proteomes" id="UP000269945">
    <property type="component" value="Unassembled WGS sequence"/>
</dbReference>
<evidence type="ECO:0000256" key="1">
    <source>
        <dbReference type="SAM" id="MobiDB-lite"/>
    </source>
</evidence>
<evidence type="ECO:0000313" key="3">
    <source>
        <dbReference type="Proteomes" id="UP000269945"/>
    </source>
</evidence>
<sequence length="394" mass="41184">MQGESRKRRAEKRIHGAGRWPRRAGGLLRRSWSGGGALRWLSPFPQTHSRSRLPHSAGGRAEGRGPSAPPRARPELRGSPGRILVLVPCATEERGPRLLAPTPVLCSLKRGIVLVQEFPNGPRQLGDFLIGVQVAIDGLPTEMLKSGHVGGEGPAQHQGDLLAPRVDVIGSPGRIPGERLGWRLLRHLGGGLGRWRGEGGGAGGRHVVMHQLEHAVEAGHRLRAPGVALQREAAPLALDAQVLGPRLGLDAEREEVALVRAVADEEGAGGLGAEQQVRLAARHGAPVEAALLQLADRVHHQLVLALGAEGLEAQAGVQGAAHPGGGKLAVGDHGARSQRGSARRRLQLLGGLRTAAATASRGAVGRKGRAAAPCPLRLPSLRRAAGAPPARRAS</sequence>
<protein>
    <submittedName>
        <fullName evidence="2">Uncharacterized protein</fullName>
    </submittedName>
</protein>
<accession>A0A9X9Q199</accession>
<keyword evidence="3" id="KW-1185">Reference proteome</keyword>
<gene>
    <name evidence="2" type="ORF">BN2614_LOCUS1</name>
</gene>
<name>A0A9X9Q199_GULGU</name>
<feature type="region of interest" description="Disordered" evidence="1">
    <location>
        <begin position="43"/>
        <end position="77"/>
    </location>
</feature>
<reference evidence="2 3" key="1">
    <citation type="submission" date="2018-10" db="EMBL/GenBank/DDBJ databases">
        <authorList>
            <person name="Ekblom R."/>
            <person name="Jareborg N."/>
        </authorList>
    </citation>
    <scope>NUCLEOTIDE SEQUENCE [LARGE SCALE GENOMIC DNA]</scope>
    <source>
        <tissue evidence="2">Muscle</tissue>
    </source>
</reference>
<feature type="region of interest" description="Disordered" evidence="1">
    <location>
        <begin position="317"/>
        <end position="341"/>
    </location>
</feature>
<evidence type="ECO:0000313" key="2">
    <source>
        <dbReference type="EMBL" id="VCW93145.1"/>
    </source>
</evidence>